<dbReference type="PROSITE" id="PS51910">
    <property type="entry name" value="GH18_2"/>
    <property type="match status" value="1"/>
</dbReference>
<evidence type="ECO:0000256" key="1">
    <source>
        <dbReference type="SAM" id="MobiDB-lite"/>
    </source>
</evidence>
<sequence>MPPYEKRSKFRLEKPTTMAMMTPAFQKKLCTRGVDDPYRQQNLENEQDLEYGNDTGGASPADAARDSEVDGAADDSHWGKKCKNVVYFTKWYECIICTHCSADTSTYTVRTFQLADLDASKITHVLYAFEVIASDGEV</sequence>
<gene>
    <name evidence="3" type="ORF">MKZ38_006359</name>
</gene>
<dbReference type="InterPro" id="IPR001223">
    <property type="entry name" value="Glyco_hydro18_cat"/>
</dbReference>
<accession>A0AAD5WTZ7</accession>
<keyword evidence="4" id="KW-1185">Reference proteome</keyword>
<reference evidence="3" key="1">
    <citation type="submission" date="2022-07" db="EMBL/GenBank/DDBJ databases">
        <title>Draft genome sequence of Zalerion maritima ATCC 34329, a (micro)plastics degrading marine fungus.</title>
        <authorList>
            <person name="Paco A."/>
            <person name="Goncalves M.F.M."/>
            <person name="Rocha-Santos T.A.P."/>
            <person name="Alves A."/>
        </authorList>
    </citation>
    <scope>NUCLEOTIDE SEQUENCE</scope>
    <source>
        <strain evidence="3">ATCC 34329</strain>
    </source>
</reference>
<feature type="region of interest" description="Disordered" evidence="1">
    <location>
        <begin position="41"/>
        <end position="77"/>
    </location>
</feature>
<dbReference type="Proteomes" id="UP001201980">
    <property type="component" value="Unassembled WGS sequence"/>
</dbReference>
<evidence type="ECO:0000313" key="3">
    <source>
        <dbReference type="EMBL" id="KAJ2905113.1"/>
    </source>
</evidence>
<name>A0AAD5WTZ7_9PEZI</name>
<dbReference type="GO" id="GO:0005975">
    <property type="term" value="P:carbohydrate metabolic process"/>
    <property type="evidence" value="ECO:0007669"/>
    <property type="project" value="InterPro"/>
</dbReference>
<organism evidence="3 4">
    <name type="scientific">Zalerion maritima</name>
    <dbReference type="NCBI Taxonomy" id="339359"/>
    <lineage>
        <taxon>Eukaryota</taxon>
        <taxon>Fungi</taxon>
        <taxon>Dikarya</taxon>
        <taxon>Ascomycota</taxon>
        <taxon>Pezizomycotina</taxon>
        <taxon>Sordariomycetes</taxon>
        <taxon>Lulworthiomycetidae</taxon>
        <taxon>Lulworthiales</taxon>
        <taxon>Lulworthiaceae</taxon>
        <taxon>Zalerion</taxon>
    </lineage>
</organism>
<dbReference type="AlphaFoldDB" id="A0AAD5WTZ7"/>
<protein>
    <submittedName>
        <fullName evidence="3">Endochitinase 1</fullName>
    </submittedName>
</protein>
<dbReference type="Gene3D" id="3.20.20.80">
    <property type="entry name" value="Glycosidases"/>
    <property type="match status" value="1"/>
</dbReference>
<comment type="caution">
    <text evidence="3">The sequence shown here is derived from an EMBL/GenBank/DDBJ whole genome shotgun (WGS) entry which is preliminary data.</text>
</comment>
<dbReference type="EMBL" id="JAKWBI020000038">
    <property type="protein sequence ID" value="KAJ2905113.1"/>
    <property type="molecule type" value="Genomic_DNA"/>
</dbReference>
<proteinExistence type="predicted"/>
<feature type="compositionally biased region" description="Basic and acidic residues" evidence="1">
    <location>
        <begin position="63"/>
        <end position="77"/>
    </location>
</feature>
<evidence type="ECO:0000259" key="2">
    <source>
        <dbReference type="PROSITE" id="PS51910"/>
    </source>
</evidence>
<evidence type="ECO:0000313" key="4">
    <source>
        <dbReference type="Proteomes" id="UP001201980"/>
    </source>
</evidence>
<feature type="domain" description="GH18" evidence="2">
    <location>
        <begin position="82"/>
        <end position="138"/>
    </location>
</feature>